<feature type="transmembrane region" description="Helical" evidence="9">
    <location>
        <begin position="20"/>
        <end position="37"/>
    </location>
</feature>
<evidence type="ECO:0000256" key="3">
    <source>
        <dbReference type="ARBA" id="ARBA00022448"/>
    </source>
</evidence>
<dbReference type="KEGG" id="hprf:HLPR_01970"/>
<evidence type="ECO:0000256" key="4">
    <source>
        <dbReference type="ARBA" id="ARBA00022475"/>
    </source>
</evidence>
<dbReference type="EMBL" id="AP028654">
    <property type="protein sequence ID" value="BEP27866.1"/>
    <property type="molecule type" value="Genomic_DNA"/>
</dbReference>
<evidence type="ECO:0000256" key="5">
    <source>
        <dbReference type="ARBA" id="ARBA00022597"/>
    </source>
</evidence>
<evidence type="ECO:0000256" key="8">
    <source>
        <dbReference type="ARBA" id="ARBA00023136"/>
    </source>
</evidence>
<keyword evidence="4" id="KW-1003">Cell membrane</keyword>
<dbReference type="Pfam" id="PF00528">
    <property type="entry name" value="BPD_transp_1"/>
    <property type="match status" value="1"/>
</dbReference>
<feature type="transmembrane region" description="Helical" evidence="9">
    <location>
        <begin position="117"/>
        <end position="139"/>
    </location>
</feature>
<comment type="similarity">
    <text evidence="2">Belongs to the binding-protein-dependent transport system permease family. MalFG subfamily.</text>
</comment>
<name>A0AAU9E0Q7_9FIRM</name>
<proteinExistence type="inferred from homology"/>
<feature type="transmembrane region" description="Helical" evidence="9">
    <location>
        <begin position="84"/>
        <end position="105"/>
    </location>
</feature>
<dbReference type="Proteomes" id="UP001321786">
    <property type="component" value="Chromosome"/>
</dbReference>
<accession>A0AAU9E0Q7</accession>
<evidence type="ECO:0000259" key="10">
    <source>
        <dbReference type="PROSITE" id="PS50928"/>
    </source>
</evidence>
<gene>
    <name evidence="11" type="ORF">HLPR_01970</name>
</gene>
<evidence type="ECO:0000256" key="6">
    <source>
        <dbReference type="ARBA" id="ARBA00022692"/>
    </source>
</evidence>
<protein>
    <submittedName>
        <fullName evidence="11">ABC transporter permease subunit</fullName>
    </submittedName>
</protein>
<keyword evidence="7 9" id="KW-1133">Transmembrane helix</keyword>
<dbReference type="InterPro" id="IPR050901">
    <property type="entry name" value="BP-dep_ABC_trans_perm"/>
</dbReference>
<organism evidence="11 12">
    <name type="scientific">Helicovermis profundi</name>
    <dbReference type="NCBI Taxonomy" id="3065157"/>
    <lineage>
        <taxon>Bacteria</taxon>
        <taxon>Bacillati</taxon>
        <taxon>Bacillota</taxon>
        <taxon>Clostridia</taxon>
        <taxon>Helicovermis</taxon>
    </lineage>
</organism>
<keyword evidence="6 9" id="KW-0812">Transmembrane</keyword>
<dbReference type="GO" id="GO:0042956">
    <property type="term" value="P:maltodextrin transmembrane transport"/>
    <property type="evidence" value="ECO:0007669"/>
    <property type="project" value="TreeGrafter"/>
</dbReference>
<evidence type="ECO:0000313" key="12">
    <source>
        <dbReference type="Proteomes" id="UP001321786"/>
    </source>
</evidence>
<dbReference type="PANTHER" id="PTHR32243">
    <property type="entry name" value="MALTOSE TRANSPORT SYSTEM PERMEASE-RELATED"/>
    <property type="match status" value="1"/>
</dbReference>
<dbReference type="GO" id="GO:0015423">
    <property type="term" value="F:ABC-type maltose transporter activity"/>
    <property type="evidence" value="ECO:0007669"/>
    <property type="project" value="TreeGrafter"/>
</dbReference>
<comment type="subcellular location">
    <subcellularLocation>
        <location evidence="1 9">Cell membrane</location>
        <topology evidence="1 9">Multi-pass membrane protein</topology>
    </subcellularLocation>
</comment>
<dbReference type="RefSeq" id="WP_338536225.1">
    <property type="nucleotide sequence ID" value="NZ_AP028654.1"/>
</dbReference>
<feature type="transmembrane region" description="Helical" evidence="9">
    <location>
        <begin position="151"/>
        <end position="171"/>
    </location>
</feature>
<keyword evidence="5" id="KW-0762">Sugar transport</keyword>
<feature type="transmembrane region" description="Helical" evidence="9">
    <location>
        <begin position="192"/>
        <end position="214"/>
    </location>
</feature>
<evidence type="ECO:0000256" key="9">
    <source>
        <dbReference type="RuleBase" id="RU363032"/>
    </source>
</evidence>
<evidence type="ECO:0000313" key="11">
    <source>
        <dbReference type="EMBL" id="BEP27866.1"/>
    </source>
</evidence>
<dbReference type="PROSITE" id="PS50928">
    <property type="entry name" value="ABC_TM1"/>
    <property type="match status" value="1"/>
</dbReference>
<dbReference type="AlphaFoldDB" id="A0AAU9E0Q7"/>
<dbReference type="CDD" id="cd06261">
    <property type="entry name" value="TM_PBP2"/>
    <property type="match status" value="1"/>
</dbReference>
<dbReference type="PANTHER" id="PTHR32243:SF50">
    <property type="entry name" value="MALTOSE_MALTODEXTRIN TRANSPORT SYSTEM PERMEASE PROTEIN MALG"/>
    <property type="match status" value="1"/>
</dbReference>
<evidence type="ECO:0000256" key="2">
    <source>
        <dbReference type="ARBA" id="ARBA00009047"/>
    </source>
</evidence>
<keyword evidence="8 9" id="KW-0472">Membrane</keyword>
<keyword evidence="3 9" id="KW-0813">Transport</keyword>
<dbReference type="GO" id="GO:0005886">
    <property type="term" value="C:plasma membrane"/>
    <property type="evidence" value="ECO:0007669"/>
    <property type="project" value="UniProtKB-SubCell"/>
</dbReference>
<sequence length="286" mass="31956">MKKNLSSHFEKNDSKLKTILIYLILIVFVIISVYPLLNVFSVSLRSNDSLFLTDLKIIPDNWSLDNYRKALFEKDLLIWIRNSLAVSTMTAITGLTLSASAGYAFSRFNFYGKKTSMMLFLVTQMFPAPMLLLPMFIMITKLHLINNFFGLLIPYTATAVPFTVWLMKGYFDTIPKSLEESAYIDGCNSFTAFYKVILPLATPALAISALFAFMSAWSEYIVAQIILRKPDLITLPVGLVQLQMDFTAEWGVYSAAAIITTIPVVILFVSLSKYLVGGLTLGGVKG</sequence>
<feature type="domain" description="ABC transmembrane type-1" evidence="10">
    <location>
        <begin position="80"/>
        <end position="271"/>
    </location>
</feature>
<dbReference type="Gene3D" id="1.10.3720.10">
    <property type="entry name" value="MetI-like"/>
    <property type="match status" value="1"/>
</dbReference>
<dbReference type="SUPFAM" id="SSF161098">
    <property type="entry name" value="MetI-like"/>
    <property type="match status" value="1"/>
</dbReference>
<keyword evidence="12" id="KW-1185">Reference proteome</keyword>
<dbReference type="InterPro" id="IPR000515">
    <property type="entry name" value="MetI-like"/>
</dbReference>
<evidence type="ECO:0000256" key="7">
    <source>
        <dbReference type="ARBA" id="ARBA00022989"/>
    </source>
</evidence>
<feature type="transmembrane region" description="Helical" evidence="9">
    <location>
        <begin position="250"/>
        <end position="271"/>
    </location>
</feature>
<reference evidence="11 12" key="1">
    <citation type="submission" date="2023-08" db="EMBL/GenBank/DDBJ databases">
        <title>Helicovermis profunda gen. nov., sp. nov., a novel mesophilic, fermentative bacterium within the Bacillota from a deep-sea hydrothermal vent chimney.</title>
        <authorList>
            <person name="Miyazaki U."/>
            <person name="Mizutani D."/>
            <person name="Hashimoto Y."/>
            <person name="Tame A."/>
            <person name="Sawayama S."/>
            <person name="Miyazaki J."/>
            <person name="Takai K."/>
            <person name="Nakagawa S."/>
        </authorList>
    </citation>
    <scope>NUCLEOTIDE SEQUENCE [LARGE SCALE GENOMIC DNA]</scope>
    <source>
        <strain evidence="11 12">S502</strain>
    </source>
</reference>
<dbReference type="InterPro" id="IPR035906">
    <property type="entry name" value="MetI-like_sf"/>
</dbReference>
<evidence type="ECO:0000256" key="1">
    <source>
        <dbReference type="ARBA" id="ARBA00004651"/>
    </source>
</evidence>